<evidence type="ECO:0000313" key="2">
    <source>
        <dbReference type="Proteomes" id="UP001374535"/>
    </source>
</evidence>
<evidence type="ECO:0000313" key="1">
    <source>
        <dbReference type="EMBL" id="WVY91516.1"/>
    </source>
</evidence>
<name>A0AAQ3MHU1_VIGMU</name>
<dbReference type="EMBL" id="CP144690">
    <property type="protein sequence ID" value="WVY91516.1"/>
    <property type="molecule type" value="Genomic_DNA"/>
</dbReference>
<accession>A0AAQ3MHU1</accession>
<gene>
    <name evidence="1" type="ORF">V8G54_037030</name>
</gene>
<dbReference type="AlphaFoldDB" id="A0AAQ3MHU1"/>
<organism evidence="1 2">
    <name type="scientific">Vigna mungo</name>
    <name type="common">Black gram</name>
    <name type="synonym">Phaseolus mungo</name>
    <dbReference type="NCBI Taxonomy" id="3915"/>
    <lineage>
        <taxon>Eukaryota</taxon>
        <taxon>Viridiplantae</taxon>
        <taxon>Streptophyta</taxon>
        <taxon>Embryophyta</taxon>
        <taxon>Tracheophyta</taxon>
        <taxon>Spermatophyta</taxon>
        <taxon>Magnoliopsida</taxon>
        <taxon>eudicotyledons</taxon>
        <taxon>Gunneridae</taxon>
        <taxon>Pentapetalae</taxon>
        <taxon>rosids</taxon>
        <taxon>fabids</taxon>
        <taxon>Fabales</taxon>
        <taxon>Fabaceae</taxon>
        <taxon>Papilionoideae</taxon>
        <taxon>50 kb inversion clade</taxon>
        <taxon>NPAAA clade</taxon>
        <taxon>indigoferoid/millettioid clade</taxon>
        <taxon>Phaseoleae</taxon>
        <taxon>Vigna</taxon>
    </lineage>
</organism>
<keyword evidence="2" id="KW-1185">Reference proteome</keyword>
<dbReference type="Proteomes" id="UP001374535">
    <property type="component" value="Chromosome 11"/>
</dbReference>
<protein>
    <submittedName>
        <fullName evidence="1">Uncharacterized protein</fullName>
    </submittedName>
</protein>
<sequence length="104" mass="11206">MKDSAVATCCRVIFPTSDDSGDSFSASSTSLQLPELSSVAWFSEAFHSLEMVVFELWSSGAEAQLPSFAAFSEANCRSTSNRILLGALPCDCTIPFMFGCSFRP</sequence>
<reference evidence="1 2" key="1">
    <citation type="journal article" date="2023" name="Life. Sci Alliance">
        <title>Evolutionary insights into 3D genome organization and epigenetic landscape of Vigna mungo.</title>
        <authorList>
            <person name="Junaid A."/>
            <person name="Singh B."/>
            <person name="Bhatia S."/>
        </authorList>
    </citation>
    <scope>NUCLEOTIDE SEQUENCE [LARGE SCALE GENOMIC DNA]</scope>
    <source>
        <strain evidence="1">Urdbean</strain>
    </source>
</reference>
<proteinExistence type="predicted"/>